<feature type="compositionally biased region" description="Polar residues" evidence="1">
    <location>
        <begin position="384"/>
        <end position="409"/>
    </location>
</feature>
<evidence type="ECO:0000313" key="6">
    <source>
        <dbReference type="Proteomes" id="UP001152797"/>
    </source>
</evidence>
<evidence type="ECO:0000313" key="5">
    <source>
        <dbReference type="EMBL" id="CAL4783049.1"/>
    </source>
</evidence>
<dbReference type="EMBL" id="CAMXCT020002112">
    <property type="protein sequence ID" value="CAL1149112.1"/>
    <property type="molecule type" value="Genomic_DNA"/>
</dbReference>
<feature type="transmembrane region" description="Helical" evidence="2">
    <location>
        <begin position="123"/>
        <end position="144"/>
    </location>
</feature>
<feature type="compositionally biased region" description="Basic residues" evidence="1">
    <location>
        <begin position="353"/>
        <end position="364"/>
    </location>
</feature>
<comment type="caution">
    <text evidence="3">The sequence shown here is derived from an EMBL/GenBank/DDBJ whole genome shotgun (WGS) entry which is preliminary data.</text>
</comment>
<feature type="transmembrane region" description="Helical" evidence="2">
    <location>
        <begin position="31"/>
        <end position="51"/>
    </location>
</feature>
<keyword evidence="2" id="KW-1133">Transmembrane helix</keyword>
<evidence type="ECO:0000256" key="2">
    <source>
        <dbReference type="SAM" id="Phobius"/>
    </source>
</evidence>
<dbReference type="OrthoDB" id="437130at2759"/>
<evidence type="ECO:0000313" key="4">
    <source>
        <dbReference type="EMBL" id="CAL1149112.1"/>
    </source>
</evidence>
<keyword evidence="6" id="KW-1185">Reference proteome</keyword>
<reference evidence="3" key="1">
    <citation type="submission" date="2022-10" db="EMBL/GenBank/DDBJ databases">
        <authorList>
            <person name="Chen Y."/>
            <person name="Dougan E. K."/>
            <person name="Chan C."/>
            <person name="Rhodes N."/>
            <person name="Thang M."/>
        </authorList>
    </citation>
    <scope>NUCLEOTIDE SEQUENCE</scope>
</reference>
<feature type="transmembrane region" description="Helical" evidence="2">
    <location>
        <begin position="260"/>
        <end position="282"/>
    </location>
</feature>
<dbReference type="EMBL" id="CAMXCT030002112">
    <property type="protein sequence ID" value="CAL4783049.1"/>
    <property type="molecule type" value="Genomic_DNA"/>
</dbReference>
<reference evidence="4" key="2">
    <citation type="submission" date="2024-04" db="EMBL/GenBank/DDBJ databases">
        <authorList>
            <person name="Chen Y."/>
            <person name="Shah S."/>
            <person name="Dougan E. K."/>
            <person name="Thang M."/>
            <person name="Chan C."/>
        </authorList>
    </citation>
    <scope>NUCLEOTIDE SEQUENCE [LARGE SCALE GENOMIC DNA]</scope>
</reference>
<name>A0A9P1G382_9DINO</name>
<accession>A0A9P1G382</accession>
<proteinExistence type="predicted"/>
<evidence type="ECO:0000313" key="3">
    <source>
        <dbReference type="EMBL" id="CAI3995737.1"/>
    </source>
</evidence>
<evidence type="ECO:0000256" key="1">
    <source>
        <dbReference type="SAM" id="MobiDB-lite"/>
    </source>
</evidence>
<dbReference type="Proteomes" id="UP001152797">
    <property type="component" value="Unassembled WGS sequence"/>
</dbReference>
<gene>
    <name evidence="3" type="ORF">C1SCF055_LOCUS22265</name>
</gene>
<sequence length="409" mass="46833">MEQTPEANFISGDSHAPQESKFIFLDWLTEIQVVVGILLLVFTPVLLYVIMQAHWCISGSICGLHRRRENYSIEAILIAAKRSDKTPLEEKRIEETRDHICLFLQFASMSVLEYGTMKHSTAFAVLLALLGVFARSVFLLYQNFASLELQDQARKKKDNLVPVSIYTDLHAGNMFACTCMFVIQIMLYGYLLMSVYYGEKLVHDSVSDRMWVQYVCGSVLAGTLLGFDASFIPGECQPFWNFYKYQRGFRRKHHFARIRFLMSYTVNELFAATAHLVLPFVLMEAPENMDFVKDATCVLFIAQLDTLQVVAPEHENPLEGEEFQRAQDDQDFPGKEEKELPLLKVEIPIPGRVMKKKKRKKKGYSRGNNSRHEQQEELPPQTLPALQSSIEQMQTLPHDTTDLQLSASV</sequence>
<feature type="transmembrane region" description="Helical" evidence="2">
    <location>
        <begin position="165"/>
        <end position="191"/>
    </location>
</feature>
<keyword evidence="2" id="KW-0812">Transmembrane</keyword>
<feature type="region of interest" description="Disordered" evidence="1">
    <location>
        <begin position="351"/>
        <end position="409"/>
    </location>
</feature>
<dbReference type="AlphaFoldDB" id="A0A9P1G382"/>
<keyword evidence="2" id="KW-0472">Membrane</keyword>
<protein>
    <submittedName>
        <fullName evidence="5">Exostosin-1c</fullName>
    </submittedName>
</protein>
<dbReference type="EMBL" id="CAMXCT010002112">
    <property type="protein sequence ID" value="CAI3995737.1"/>
    <property type="molecule type" value="Genomic_DNA"/>
</dbReference>
<organism evidence="3">
    <name type="scientific">Cladocopium goreaui</name>
    <dbReference type="NCBI Taxonomy" id="2562237"/>
    <lineage>
        <taxon>Eukaryota</taxon>
        <taxon>Sar</taxon>
        <taxon>Alveolata</taxon>
        <taxon>Dinophyceae</taxon>
        <taxon>Suessiales</taxon>
        <taxon>Symbiodiniaceae</taxon>
        <taxon>Cladocopium</taxon>
    </lineage>
</organism>
<feature type="region of interest" description="Disordered" evidence="1">
    <location>
        <begin position="316"/>
        <end position="337"/>
    </location>
</feature>